<comment type="caution">
    <text evidence="2">The sequence shown here is derived from an EMBL/GenBank/DDBJ whole genome shotgun (WGS) entry which is preliminary data.</text>
</comment>
<organism evidence="2 3">
    <name type="scientific">Caenorhabditis angaria</name>
    <dbReference type="NCBI Taxonomy" id="860376"/>
    <lineage>
        <taxon>Eukaryota</taxon>
        <taxon>Metazoa</taxon>
        <taxon>Ecdysozoa</taxon>
        <taxon>Nematoda</taxon>
        <taxon>Chromadorea</taxon>
        <taxon>Rhabditida</taxon>
        <taxon>Rhabditina</taxon>
        <taxon>Rhabditomorpha</taxon>
        <taxon>Rhabditoidea</taxon>
        <taxon>Rhabditidae</taxon>
        <taxon>Peloderinae</taxon>
        <taxon>Caenorhabditis</taxon>
    </lineage>
</organism>
<reference evidence="2" key="1">
    <citation type="submission" date="2022-11" db="EMBL/GenBank/DDBJ databases">
        <authorList>
            <person name="Kikuchi T."/>
        </authorList>
    </citation>
    <scope>NUCLEOTIDE SEQUENCE</scope>
    <source>
        <strain evidence="2">PS1010</strain>
    </source>
</reference>
<gene>
    <name evidence="2" type="ORF">CAMP_LOCUS17338</name>
</gene>
<proteinExistence type="predicted"/>
<dbReference type="Proteomes" id="UP001152747">
    <property type="component" value="Unassembled WGS sequence"/>
</dbReference>
<protein>
    <submittedName>
        <fullName evidence="2">Uncharacterized protein</fullName>
    </submittedName>
</protein>
<dbReference type="EMBL" id="CANHGI010000006">
    <property type="protein sequence ID" value="CAI5454701.1"/>
    <property type="molecule type" value="Genomic_DNA"/>
</dbReference>
<evidence type="ECO:0000256" key="1">
    <source>
        <dbReference type="SAM" id="SignalP"/>
    </source>
</evidence>
<sequence>MQSLIISALLIASAQGFLFGNLGLPNLFGGNACDPCAAAAAARPAPYYAPPPRPQYFAPQQQYAAPQPQYVAPQPRPVYTQPQVQQTYTAPEPVATGYVQPPPPPPPATYVSAPVAAEATAVAVDNVAASGYKN</sequence>
<name>A0A9P1IYJ2_9PELO</name>
<evidence type="ECO:0000313" key="3">
    <source>
        <dbReference type="Proteomes" id="UP001152747"/>
    </source>
</evidence>
<keyword evidence="3" id="KW-1185">Reference proteome</keyword>
<accession>A0A9P1IYJ2</accession>
<feature type="chain" id="PRO_5040111538" evidence="1">
    <location>
        <begin position="17"/>
        <end position="134"/>
    </location>
</feature>
<dbReference type="AlphaFoldDB" id="A0A9P1IYJ2"/>
<keyword evidence="1" id="KW-0732">Signal</keyword>
<feature type="signal peptide" evidence="1">
    <location>
        <begin position="1"/>
        <end position="16"/>
    </location>
</feature>
<evidence type="ECO:0000313" key="2">
    <source>
        <dbReference type="EMBL" id="CAI5454701.1"/>
    </source>
</evidence>